<comment type="caution">
    <text evidence="1">The sequence shown here is derived from an EMBL/GenBank/DDBJ whole genome shotgun (WGS) entry which is preliminary data.</text>
</comment>
<reference evidence="2" key="1">
    <citation type="journal article" date="2022" name="Mol. Ecol. Resour.">
        <title>The genomes of chicory, endive, great burdock and yacon provide insights into Asteraceae palaeo-polyploidization history and plant inulin production.</title>
        <authorList>
            <person name="Fan W."/>
            <person name="Wang S."/>
            <person name="Wang H."/>
            <person name="Wang A."/>
            <person name="Jiang F."/>
            <person name="Liu H."/>
            <person name="Zhao H."/>
            <person name="Xu D."/>
            <person name="Zhang Y."/>
        </authorList>
    </citation>
    <scope>NUCLEOTIDE SEQUENCE [LARGE SCALE GENOMIC DNA]</scope>
    <source>
        <strain evidence="2">cv. Punajuju</strain>
    </source>
</reference>
<protein>
    <submittedName>
        <fullName evidence="1">Uncharacterized protein</fullName>
    </submittedName>
</protein>
<reference evidence="1 2" key="2">
    <citation type="journal article" date="2022" name="Mol. Ecol. Resour.">
        <title>The genomes of chicory, endive, great burdock and yacon provide insights into Asteraceae paleo-polyploidization history and plant inulin production.</title>
        <authorList>
            <person name="Fan W."/>
            <person name="Wang S."/>
            <person name="Wang H."/>
            <person name="Wang A."/>
            <person name="Jiang F."/>
            <person name="Liu H."/>
            <person name="Zhao H."/>
            <person name="Xu D."/>
            <person name="Zhang Y."/>
        </authorList>
    </citation>
    <scope>NUCLEOTIDE SEQUENCE [LARGE SCALE GENOMIC DNA]</scope>
    <source>
        <strain evidence="2">cv. Punajuju</strain>
        <tissue evidence="1">Leaves</tissue>
    </source>
</reference>
<dbReference type="Proteomes" id="UP001055811">
    <property type="component" value="Linkage Group LG03"/>
</dbReference>
<sequence length="925" mass="107031">MGRLKWPNLDRKITETLTRVLASNPYVRTFRQLSNLGPLDNYRVTLNASVELDQRVYNEPTTSEVAAIWVEGNENITAYKRSVIVHGRSNYDQEIQPHFGCYDPLSYPLFFPNGESWWYPKIPRHGVSIEEICSDNEDTNEGSEEGNAKRGRNTVTMREYYCYKFQIRPNENKNVILLGRRLFQQFVVDTYIKIETTRLDFCARNQAKIRADLYQGLVDCFNAGEGQPRMVGQRVVLPASFIGGPRDMRRRFLDAMALVQDDGRPDIFLTMTCNPQWKEIEDELLPGQTTQDRPDLVARVFRAKLEDLKEQLFKKHIIGVVGAYVYVIEFQKRGLPHAHFLLIMTPGHKMTNPDQYDKMVCAKIPYSIKYPEMHDLVKNHMMHGPCGSLREKSPCIKGVPKKCRFRYPRQFNDKTSQGKDSYLLYRRRNNGIEVTKRKTNLDNRWVAPYNPKLLMMFNCHINVEVCSSIKSVKYLFKYVYKGHDKQVVQINKDGENVVINEIRKFQDARYVSPPEAMWRIFSFPLSQIHPCVMALHIHLPNQQLVRFKEGDIMEDIVDWERDKKSMLTAFFQRNKEDADARQYLYKNFPKHFTWDAKTHRWNPRHRKSMIGRLVHDNPAEGERYYLCLLLCHITGPTSFEDLYTANGVLHPTFRKAALERGLIENDDNLSQCLTEASLFQFPSALRRLFATILIYCEPGNVRKLWDDHYDSLSEDYRKQYNNSEIVQNLVLIDIRVLLQSLGKNLNDFDLPIVNADVNVESRGYRDVQEEYSIVVEYEDLHARDSLNPDQKFAYNEIMRHVDENISGVFFIDGPGGTGKTFLYKALLANIRARGFIALATATSGVAANNMPGGRTAHSRFKIPINLDNNSMCSIKKQSGTAQLLREAKVIIWDEASMAKRQAVEAVDRTMQDITGDKLPFGGKHD</sequence>
<keyword evidence="2" id="KW-1185">Reference proteome</keyword>
<accession>A0ACB9F1I3</accession>
<name>A0ACB9F1I3_CICIN</name>
<evidence type="ECO:0000313" key="2">
    <source>
        <dbReference type="Proteomes" id="UP001055811"/>
    </source>
</evidence>
<dbReference type="EMBL" id="CM042011">
    <property type="protein sequence ID" value="KAI3764815.1"/>
    <property type="molecule type" value="Genomic_DNA"/>
</dbReference>
<organism evidence="1 2">
    <name type="scientific">Cichorium intybus</name>
    <name type="common">Chicory</name>
    <dbReference type="NCBI Taxonomy" id="13427"/>
    <lineage>
        <taxon>Eukaryota</taxon>
        <taxon>Viridiplantae</taxon>
        <taxon>Streptophyta</taxon>
        <taxon>Embryophyta</taxon>
        <taxon>Tracheophyta</taxon>
        <taxon>Spermatophyta</taxon>
        <taxon>Magnoliopsida</taxon>
        <taxon>eudicotyledons</taxon>
        <taxon>Gunneridae</taxon>
        <taxon>Pentapetalae</taxon>
        <taxon>asterids</taxon>
        <taxon>campanulids</taxon>
        <taxon>Asterales</taxon>
        <taxon>Asteraceae</taxon>
        <taxon>Cichorioideae</taxon>
        <taxon>Cichorieae</taxon>
        <taxon>Cichoriinae</taxon>
        <taxon>Cichorium</taxon>
    </lineage>
</organism>
<gene>
    <name evidence="1" type="ORF">L2E82_14832</name>
</gene>
<evidence type="ECO:0000313" key="1">
    <source>
        <dbReference type="EMBL" id="KAI3764815.1"/>
    </source>
</evidence>
<proteinExistence type="predicted"/>